<evidence type="ECO:0000313" key="2">
    <source>
        <dbReference type="Proteomes" id="UP000603352"/>
    </source>
</evidence>
<evidence type="ECO:0000313" key="1">
    <source>
        <dbReference type="EMBL" id="GGB63536.1"/>
    </source>
</evidence>
<evidence type="ECO:0008006" key="3">
    <source>
        <dbReference type="Google" id="ProtNLM"/>
    </source>
</evidence>
<protein>
    <recommendedName>
        <fullName evidence="3">Transposase DDE domain-containing protein</fullName>
    </recommendedName>
</protein>
<dbReference type="EMBL" id="BMDZ01000139">
    <property type="protein sequence ID" value="GGB63536.1"/>
    <property type="molecule type" value="Genomic_DNA"/>
</dbReference>
<keyword evidence="2" id="KW-1185">Reference proteome</keyword>
<reference evidence="2" key="1">
    <citation type="journal article" date="2019" name="Int. J. Syst. Evol. Microbiol.">
        <title>The Global Catalogue of Microorganisms (GCM) 10K type strain sequencing project: providing services to taxonomists for standard genome sequencing and annotation.</title>
        <authorList>
            <consortium name="The Broad Institute Genomics Platform"/>
            <consortium name="The Broad Institute Genome Sequencing Center for Infectious Disease"/>
            <person name="Wu L."/>
            <person name="Ma J."/>
        </authorList>
    </citation>
    <scope>NUCLEOTIDE SEQUENCE [LARGE SCALE GENOMIC DNA]</scope>
    <source>
        <strain evidence="2">CGMCC 1.10188</strain>
    </source>
</reference>
<organism evidence="1 2">
    <name type="scientific">Tistrella bauzanensis</name>
    <dbReference type="NCBI Taxonomy" id="657419"/>
    <lineage>
        <taxon>Bacteria</taxon>
        <taxon>Pseudomonadati</taxon>
        <taxon>Pseudomonadota</taxon>
        <taxon>Alphaproteobacteria</taxon>
        <taxon>Geminicoccales</taxon>
        <taxon>Geminicoccaceae</taxon>
        <taxon>Tistrella</taxon>
    </lineage>
</organism>
<name>A0ABQ1J9Q1_9PROT</name>
<proteinExistence type="predicted"/>
<dbReference type="Proteomes" id="UP000603352">
    <property type="component" value="Unassembled WGS sequence"/>
</dbReference>
<gene>
    <name evidence="1" type="ORF">GCM10011505_50130</name>
</gene>
<sequence length="58" mass="6572">MAYGRKRYRNRHLVENVFCRLKDSMRVVARYNTLAASFLSAVAACSRHRVLGVIESGA</sequence>
<accession>A0ABQ1J9Q1</accession>
<comment type="caution">
    <text evidence="1">The sequence shown here is derived from an EMBL/GenBank/DDBJ whole genome shotgun (WGS) entry which is preliminary data.</text>
</comment>